<evidence type="ECO:0008006" key="4">
    <source>
        <dbReference type="Google" id="ProtNLM"/>
    </source>
</evidence>
<keyword evidence="1" id="KW-0175">Coiled coil</keyword>
<feature type="coiled-coil region" evidence="1">
    <location>
        <begin position="13"/>
        <end position="82"/>
    </location>
</feature>
<dbReference type="eggNOG" id="ENOG5032S0B">
    <property type="taxonomic scope" value="Bacteria"/>
</dbReference>
<proteinExistence type="predicted"/>
<reference evidence="3" key="1">
    <citation type="journal article" date="2011" name="MBio">
        <title>Novel metabolic attributes of the genus Cyanothece, comprising a group of unicellular nitrogen-fixing Cyanobacteria.</title>
        <authorList>
            <person name="Bandyopadhyay A."/>
            <person name="Elvitigala T."/>
            <person name="Welsh E."/>
            <person name="Stockel J."/>
            <person name="Liberton M."/>
            <person name="Min H."/>
            <person name="Sherman L.A."/>
            <person name="Pakrasi H.B."/>
        </authorList>
    </citation>
    <scope>NUCLEOTIDE SEQUENCE [LARGE SCALE GENOMIC DNA]</scope>
    <source>
        <strain evidence="3">PCC 8801</strain>
    </source>
</reference>
<organism evidence="2 3">
    <name type="scientific">Rippkaea orientalis (strain PCC 8801 / RF-1)</name>
    <name type="common">Cyanothece sp. (strain PCC 8801)</name>
    <dbReference type="NCBI Taxonomy" id="41431"/>
    <lineage>
        <taxon>Bacteria</taxon>
        <taxon>Bacillati</taxon>
        <taxon>Cyanobacteriota</taxon>
        <taxon>Cyanophyceae</taxon>
        <taxon>Oscillatoriophycideae</taxon>
        <taxon>Chroococcales</taxon>
        <taxon>Aphanothecaceae</taxon>
        <taxon>Rippkaea</taxon>
        <taxon>Rippkaea orientalis</taxon>
    </lineage>
</organism>
<evidence type="ECO:0000256" key="1">
    <source>
        <dbReference type="SAM" id="Coils"/>
    </source>
</evidence>
<gene>
    <name evidence="2" type="ordered locus">PCC8801_4086</name>
</gene>
<dbReference type="Proteomes" id="UP000008204">
    <property type="component" value="Chromosome"/>
</dbReference>
<keyword evidence="3" id="KW-1185">Reference proteome</keyword>
<dbReference type="STRING" id="41431.PCC8801_4086"/>
<dbReference type="KEGG" id="cyp:PCC8801_4086"/>
<dbReference type="HOGENOM" id="CLU_152526_0_0_3"/>
<evidence type="ECO:0000313" key="3">
    <source>
        <dbReference type="Proteomes" id="UP000008204"/>
    </source>
</evidence>
<dbReference type="AlphaFoldDB" id="B7K5W9"/>
<protein>
    <recommendedName>
        <fullName evidence="4">DUF2203 domain-containing protein</fullName>
    </recommendedName>
</protein>
<evidence type="ECO:0000313" key="2">
    <source>
        <dbReference type="EMBL" id="ACK68022.1"/>
    </source>
</evidence>
<name>B7K5W9_RIPO1</name>
<dbReference type="RefSeq" id="WP_012597275.1">
    <property type="nucleotide sequence ID" value="NC_011726.1"/>
</dbReference>
<dbReference type="EMBL" id="CP001287">
    <property type="protein sequence ID" value="ACK68022.1"/>
    <property type="molecule type" value="Genomic_DNA"/>
</dbReference>
<accession>B7K5W9</accession>
<sequence>MFPIEPNPSENEYLDFETALDETERSLIKLKERYQQIRQAQQRQREIEQSLEEMQLNDSVPSAQWEEQLQTLQGELQELSMILESRLLSPEENQGLLLAQVFFIEAFWQVVRFGGLGVLLGWLLKTWAG</sequence>